<protein>
    <submittedName>
        <fullName evidence="1">Uncharacterized protein</fullName>
    </submittedName>
</protein>
<proteinExistence type="predicted"/>
<sequence>MDQDHPKKYLNREELAEEITQKFKGMVESLGQELVQYGAVADIQARFRGTLHCEASLASLLDPQTRQSLAGNSDLQAVLDCTKAGLRAHHWNIEASLSCVSALPIPVITRRAFHHTKLSRHLYGLHPTDMDS</sequence>
<evidence type="ECO:0000313" key="1">
    <source>
        <dbReference type="EMBL" id="KJA12609.1"/>
    </source>
</evidence>
<reference evidence="2" key="1">
    <citation type="submission" date="2014-04" db="EMBL/GenBank/DDBJ databases">
        <title>Evolutionary Origins and Diversification of the Mycorrhizal Mutualists.</title>
        <authorList>
            <consortium name="DOE Joint Genome Institute"/>
            <consortium name="Mycorrhizal Genomics Consortium"/>
            <person name="Kohler A."/>
            <person name="Kuo A."/>
            <person name="Nagy L.G."/>
            <person name="Floudas D."/>
            <person name="Copeland A."/>
            <person name="Barry K.W."/>
            <person name="Cichocki N."/>
            <person name="Veneault-Fourrey C."/>
            <person name="LaButti K."/>
            <person name="Lindquist E.A."/>
            <person name="Lipzen A."/>
            <person name="Lundell T."/>
            <person name="Morin E."/>
            <person name="Murat C."/>
            <person name="Riley R."/>
            <person name="Ohm R."/>
            <person name="Sun H."/>
            <person name="Tunlid A."/>
            <person name="Henrissat B."/>
            <person name="Grigoriev I.V."/>
            <person name="Hibbett D.S."/>
            <person name="Martin F."/>
        </authorList>
    </citation>
    <scope>NUCLEOTIDE SEQUENCE [LARGE SCALE GENOMIC DNA]</scope>
    <source>
        <strain evidence="2">FD-334 SS-4</strain>
    </source>
</reference>
<dbReference type="EMBL" id="KN818079">
    <property type="protein sequence ID" value="KJA12609.1"/>
    <property type="molecule type" value="Genomic_DNA"/>
</dbReference>
<name>A0A0D2N086_HYPSF</name>
<dbReference type="AlphaFoldDB" id="A0A0D2N086"/>
<keyword evidence="2" id="KW-1185">Reference proteome</keyword>
<accession>A0A0D2N086</accession>
<evidence type="ECO:0000313" key="2">
    <source>
        <dbReference type="Proteomes" id="UP000054270"/>
    </source>
</evidence>
<dbReference type="Proteomes" id="UP000054270">
    <property type="component" value="Unassembled WGS sequence"/>
</dbReference>
<gene>
    <name evidence="1" type="ORF">HYPSUDRAFT_210323</name>
</gene>
<organism evidence="1 2">
    <name type="scientific">Hypholoma sublateritium (strain FD-334 SS-4)</name>
    <dbReference type="NCBI Taxonomy" id="945553"/>
    <lineage>
        <taxon>Eukaryota</taxon>
        <taxon>Fungi</taxon>
        <taxon>Dikarya</taxon>
        <taxon>Basidiomycota</taxon>
        <taxon>Agaricomycotina</taxon>
        <taxon>Agaricomycetes</taxon>
        <taxon>Agaricomycetidae</taxon>
        <taxon>Agaricales</taxon>
        <taxon>Agaricineae</taxon>
        <taxon>Strophariaceae</taxon>
        <taxon>Hypholoma</taxon>
    </lineage>
</organism>